<name>A0A552UWR0_9FLAO</name>
<dbReference type="PROSITE" id="PS51257">
    <property type="entry name" value="PROKAR_LIPOPROTEIN"/>
    <property type="match status" value="1"/>
</dbReference>
<organism evidence="2 3">
    <name type="scientific">Flavobacterium zepuense</name>
    <dbReference type="NCBI Taxonomy" id="2593302"/>
    <lineage>
        <taxon>Bacteria</taxon>
        <taxon>Pseudomonadati</taxon>
        <taxon>Bacteroidota</taxon>
        <taxon>Flavobacteriia</taxon>
        <taxon>Flavobacteriales</taxon>
        <taxon>Flavobacteriaceae</taxon>
        <taxon>Flavobacterium</taxon>
    </lineage>
</organism>
<gene>
    <name evidence="2" type="ORF">FMM05_17355</name>
</gene>
<dbReference type="Proteomes" id="UP000320643">
    <property type="component" value="Unassembled WGS sequence"/>
</dbReference>
<evidence type="ECO:0000313" key="2">
    <source>
        <dbReference type="EMBL" id="TRW22646.1"/>
    </source>
</evidence>
<dbReference type="EMBL" id="VJVZ01000012">
    <property type="protein sequence ID" value="TRW22646.1"/>
    <property type="molecule type" value="Genomic_DNA"/>
</dbReference>
<reference evidence="2 3" key="1">
    <citation type="submission" date="2019-07" db="EMBL/GenBank/DDBJ databases">
        <title>Flavobacterium sp. nov., isolated from glacier ice.</title>
        <authorList>
            <person name="Liu Q."/>
            <person name="Xin Y.-H."/>
        </authorList>
    </citation>
    <scope>NUCLEOTIDE SEQUENCE [LARGE SCALE GENOMIC DNA]</scope>
    <source>
        <strain evidence="2 3">ZT4R6</strain>
    </source>
</reference>
<dbReference type="SUPFAM" id="SSF48452">
    <property type="entry name" value="TPR-like"/>
    <property type="match status" value="2"/>
</dbReference>
<dbReference type="SMART" id="SM00028">
    <property type="entry name" value="TPR"/>
    <property type="match status" value="4"/>
</dbReference>
<evidence type="ECO:0000313" key="3">
    <source>
        <dbReference type="Proteomes" id="UP000320643"/>
    </source>
</evidence>
<comment type="caution">
    <text evidence="2">The sequence shown here is derived from an EMBL/GenBank/DDBJ whole genome shotgun (WGS) entry which is preliminary data.</text>
</comment>
<protein>
    <submittedName>
        <fullName evidence="2">Gliding motility protein</fullName>
    </submittedName>
</protein>
<dbReference type="InterPro" id="IPR019734">
    <property type="entry name" value="TPR_rpt"/>
</dbReference>
<sequence length="901" mass="102374">MKTSTYKYIIAVGMGGLLIACSTKKDTRINRNYHAVTTEYNVLFNGNNALAAGINDLKTTYADNYWDILTVERMQPLAAEMEPTDKENPNFKRAEEKATKAIQKHSMYIGGSERNPQMDEAHLLLGQSRYYDNRFIPAIEAFNYILLKSPASDRLDEAKVWKEKTNIRLDNDGVAIKNLNKLLKEKGPVMERQVYSDANAMLAQAYIKTERKDSAVYLLHKAIISTKDNEKKARYRFILGQLFSKMDQPDSAYAAYQSVIDMKRKSPRMYVIQAHAMQAGQFNYKTGDTLAFMEKYRDLLEDRENRPYLDVINYQVGLFYDKQKINDKAVEYYNYSLRKKSKDKYLVASSYRNIAEMYFEDAVYVSAGKYYDSTLVYLDNKGREYRGIKKKRENLGDVIKYEAIAQNHDSILNVVAMSPDGKVTYYEDYIAKLKIQDELARKKLEEEARRQANMAANANSGAGAGARPGMFGDDNSNNQSLSKFGGTVDAKALSRNSAVLNSNGAGGGGTGTGMQTSASVAFPFYNPSTVSFGKLEFQKRWGSRPDADNWRVVSEMRGKGLNSGEDDDVTNAGDSLSDKSKEEKVDPRYTPNFYISQLPTEQKVIDSLAKERNFAYYQLGNIYNDKFKEYKRAAVKFEGLLKNNPEERLILPSKYNLYKIYMIIDPSKAEAYKQQVLTEYPDSRYAEMIRNPASDNLINGTPEAIYAALYKKYQSGDVREAAIQTETYIDTFTGEEIVSKFELLKARITGRLQGLEEYKKALNYVALTYPNSSEGKQADEILKKEVPTLDKLAFGQTPVSYKLIFKFAPNDPKIKPLTDKILQFIKDGNNNNITLSNDIYTTNENFIVIHGLINKLAAVDAISILKDYKTYKITETPVVISNEDYKVVQVKKNFAEYQPIQ</sequence>
<proteinExistence type="predicted"/>
<keyword evidence="3" id="KW-1185">Reference proteome</keyword>
<dbReference type="Gene3D" id="1.25.40.10">
    <property type="entry name" value="Tetratricopeptide repeat domain"/>
    <property type="match status" value="4"/>
</dbReference>
<feature type="region of interest" description="Disordered" evidence="1">
    <location>
        <begin position="558"/>
        <end position="583"/>
    </location>
</feature>
<dbReference type="RefSeq" id="WP_143374688.1">
    <property type="nucleotide sequence ID" value="NZ_VJVZ01000012.1"/>
</dbReference>
<dbReference type="AlphaFoldDB" id="A0A552UWR0"/>
<evidence type="ECO:0000256" key="1">
    <source>
        <dbReference type="SAM" id="MobiDB-lite"/>
    </source>
</evidence>
<accession>A0A552UWR0</accession>
<dbReference type="InterPro" id="IPR011990">
    <property type="entry name" value="TPR-like_helical_dom_sf"/>
</dbReference>
<dbReference type="OrthoDB" id="1522549at2"/>